<dbReference type="Proteomes" id="UP000500970">
    <property type="component" value="Chromosome"/>
</dbReference>
<dbReference type="PANTHER" id="PTHR11404:SF6">
    <property type="entry name" value="SUPEROXIDE DISMUTASE [MN], MITOCHONDRIAL"/>
    <property type="match status" value="1"/>
</dbReference>
<comment type="similarity">
    <text evidence="1">Belongs to the iron/manganese superoxide dismutase family.</text>
</comment>
<dbReference type="SUPFAM" id="SSF52821">
    <property type="entry name" value="Rhodanese/Cell cycle control phosphatase"/>
    <property type="match status" value="1"/>
</dbReference>
<dbReference type="PANTHER" id="PTHR11404">
    <property type="entry name" value="SUPEROXIDE DISMUTASE 2"/>
    <property type="match status" value="1"/>
</dbReference>
<evidence type="ECO:0000259" key="5">
    <source>
        <dbReference type="PROSITE" id="PS50206"/>
    </source>
</evidence>
<name>A0A7D4IQK1_9BURK</name>
<dbReference type="PROSITE" id="PS50206">
    <property type="entry name" value="RHODANESE_3"/>
    <property type="match status" value="1"/>
</dbReference>
<dbReference type="InterPro" id="IPR019832">
    <property type="entry name" value="Mn/Fe_SOD_C"/>
</dbReference>
<evidence type="ECO:0000256" key="2">
    <source>
        <dbReference type="ARBA" id="ARBA00012682"/>
    </source>
</evidence>
<dbReference type="GO" id="GO:0004784">
    <property type="term" value="F:superoxide dismutase activity"/>
    <property type="evidence" value="ECO:0007669"/>
    <property type="project" value="UniProtKB-EC"/>
</dbReference>
<gene>
    <name evidence="6" type="ORF">FOC84_29705</name>
</gene>
<dbReference type="InterPro" id="IPR050265">
    <property type="entry name" value="Fe/Mn_Superoxide_Dismutase"/>
</dbReference>
<dbReference type="Gene3D" id="3.40.250.10">
    <property type="entry name" value="Rhodanese-like domain"/>
    <property type="match status" value="1"/>
</dbReference>
<dbReference type="SUPFAM" id="SSF46609">
    <property type="entry name" value="Fe,Mn superoxide dismutase (SOD), N-terminal domain"/>
    <property type="match status" value="1"/>
</dbReference>
<evidence type="ECO:0000313" key="7">
    <source>
        <dbReference type="Proteomes" id="UP000500970"/>
    </source>
</evidence>
<evidence type="ECO:0000256" key="4">
    <source>
        <dbReference type="ARBA" id="ARBA00023002"/>
    </source>
</evidence>
<proteinExistence type="inferred from homology"/>
<dbReference type="SMART" id="SM00450">
    <property type="entry name" value="RHOD"/>
    <property type="match status" value="1"/>
</dbReference>
<dbReference type="SUPFAM" id="SSF54719">
    <property type="entry name" value="Fe,Mn superoxide dismutase (SOD), C-terminal domain"/>
    <property type="match status" value="1"/>
</dbReference>
<dbReference type="EC" id="1.15.1.1" evidence="2"/>
<evidence type="ECO:0000313" key="6">
    <source>
        <dbReference type="EMBL" id="QKH38884.1"/>
    </source>
</evidence>
<dbReference type="KEGG" id="apes:FOC84_29705"/>
<dbReference type="GO" id="GO:0046872">
    <property type="term" value="F:metal ion binding"/>
    <property type="evidence" value="ECO:0007669"/>
    <property type="project" value="UniProtKB-KW"/>
</dbReference>
<keyword evidence="3" id="KW-0479">Metal-binding</keyword>
<dbReference type="AlphaFoldDB" id="A0A7D4IQK1"/>
<dbReference type="InterPro" id="IPR036873">
    <property type="entry name" value="Rhodanese-like_dom_sf"/>
</dbReference>
<evidence type="ECO:0000256" key="3">
    <source>
        <dbReference type="ARBA" id="ARBA00022723"/>
    </source>
</evidence>
<dbReference type="RefSeq" id="WP_173148627.1">
    <property type="nucleotide sequence ID" value="NZ_CP053985.1"/>
</dbReference>
<dbReference type="Pfam" id="PF02777">
    <property type="entry name" value="Sod_Fe_C"/>
    <property type="match status" value="1"/>
</dbReference>
<organism evidence="6 7">
    <name type="scientific">Achromobacter pestifer</name>
    <dbReference type="NCBI Taxonomy" id="1353889"/>
    <lineage>
        <taxon>Bacteria</taxon>
        <taxon>Pseudomonadati</taxon>
        <taxon>Pseudomonadota</taxon>
        <taxon>Betaproteobacteria</taxon>
        <taxon>Burkholderiales</taxon>
        <taxon>Alcaligenaceae</taxon>
        <taxon>Achromobacter</taxon>
    </lineage>
</organism>
<dbReference type="InterPro" id="IPR001763">
    <property type="entry name" value="Rhodanese-like_dom"/>
</dbReference>
<dbReference type="InterPro" id="IPR036314">
    <property type="entry name" value="SOD_C_sf"/>
</dbReference>
<dbReference type="EMBL" id="CP053985">
    <property type="protein sequence ID" value="QKH38884.1"/>
    <property type="molecule type" value="Genomic_DNA"/>
</dbReference>
<dbReference type="Pfam" id="PF00581">
    <property type="entry name" value="Rhodanese"/>
    <property type="match status" value="1"/>
</dbReference>
<feature type="domain" description="Rhodanese" evidence="5">
    <location>
        <begin position="212"/>
        <end position="302"/>
    </location>
</feature>
<dbReference type="InterPro" id="IPR036324">
    <property type="entry name" value="Mn/Fe_SOD_N_sf"/>
</dbReference>
<dbReference type="Gene3D" id="3.55.40.20">
    <property type="entry name" value="Iron/manganese superoxide dismutase, C-terminal domain"/>
    <property type="match status" value="1"/>
</dbReference>
<reference evidence="6 7" key="1">
    <citation type="submission" date="2020-05" db="EMBL/GenBank/DDBJ databases">
        <title>FDA dAtabase for Regulatory Grade micrObial Sequences (FDA-ARGOS): Supporting development and validation of Infectious Disease Dx tests.</title>
        <authorList>
            <person name="Sproer C."/>
            <person name="Gronow S."/>
            <person name="Severitt S."/>
            <person name="Schroder I."/>
            <person name="Tallon L."/>
            <person name="Sadzewicz L."/>
            <person name="Zhao X."/>
            <person name="Vavikolanu K."/>
            <person name="Mehta A."/>
            <person name="Aluvathingal J."/>
            <person name="Nadendla S."/>
            <person name="Myers T."/>
            <person name="Yan Y."/>
            <person name="Sichtig H."/>
        </authorList>
    </citation>
    <scope>NUCLEOTIDE SEQUENCE [LARGE SCALE GENOMIC DNA]</scope>
    <source>
        <strain evidence="6 7">FDAARGOS_790</strain>
    </source>
</reference>
<protein>
    <recommendedName>
        <fullName evidence="2">superoxide dismutase</fullName>
        <ecNumber evidence="2">1.15.1.1</ecNumber>
    </recommendedName>
</protein>
<sequence length="309" mass="33451">MDLTPKPLPVDPEQVAGLGSKLISSHYENNYLGALSRLNTIRQTLESRDRASTPGFALVGAKREELLAANSVFLHEAYFDALGGDGSLPAGGLSVAVERDFGSFENWLAEFTSLARAMGGGSGWAILAWSAREARLLNHWAGDHSQLLAGTSTLLALDMYEHAYHMDFGAKASAYIDAFMAQIRWDAVASTYVRAMGAASAELGIQAREAANESRAVILDVRRRPAFDLAREQIPGSAWRDPAMALTWQHELENARTVMVYCVKGHEVSQSVALALRARGIAARFLIGGIDAWREAGLPLARKAEGTSH</sequence>
<accession>A0A7D4IQK1</accession>
<keyword evidence="7" id="KW-1185">Reference proteome</keyword>
<keyword evidence="4" id="KW-0560">Oxidoreductase</keyword>
<evidence type="ECO:0000256" key="1">
    <source>
        <dbReference type="ARBA" id="ARBA00008714"/>
    </source>
</evidence>